<comment type="caution">
    <text evidence="3">The sequence shown here is derived from an EMBL/GenBank/DDBJ whole genome shotgun (WGS) entry which is preliminary data.</text>
</comment>
<dbReference type="InterPro" id="IPR036188">
    <property type="entry name" value="FAD/NAD-bd_sf"/>
</dbReference>
<dbReference type="Proteomes" id="UP000241247">
    <property type="component" value="Unassembled WGS sequence"/>
</dbReference>
<dbReference type="EMBL" id="PZZZ01000002">
    <property type="protein sequence ID" value="PTM97735.1"/>
    <property type="molecule type" value="Genomic_DNA"/>
</dbReference>
<evidence type="ECO:0000259" key="2">
    <source>
        <dbReference type="Pfam" id="PF01266"/>
    </source>
</evidence>
<evidence type="ECO:0000313" key="3">
    <source>
        <dbReference type="EMBL" id="PTM97735.1"/>
    </source>
</evidence>
<keyword evidence="4" id="KW-1185">Reference proteome</keyword>
<sequence length="441" mass="48420">MPPYPTHFDESIPMSWQSPISPGISWYEATVGERPEYAPMSGSCEADVAIVGGGFTGLQAAYHLARKGVRVVLIDAHRFGDGASGRNGGQLGTGQRAWPEELEEELGYERSKNLFQLAERAKQHIHDFAASQSLDIEFVPGHLSVSHKQNLEKYYRANPEIAAKRYGYPHSTFMDKAETQERLGSTRYLFGVRDTGTGHIHPLKLLVGVAREAAAAGAVLHERTPALKVDRSSGKAVITTPRGTITTDKALIACNAHIGNLEPETAAHVMPIRSFIGATRVLDKFPTVIPGGESVSDSRFVVRYFRRSRDGRLLFGGREAYTADNPQDISVHIRRQIAEIYPELAEIEITHSWGGSVGITMSRKPYVREVMPGITSIGGYSGHGVMLSNYCGKLYAEEATGGSADLDMLKALKIPPFPGGHRFRSPLLFLAMTWYALRDKL</sequence>
<dbReference type="SUPFAM" id="SSF51905">
    <property type="entry name" value="FAD/NAD(P)-binding domain"/>
    <property type="match status" value="1"/>
</dbReference>
<dbReference type="PANTHER" id="PTHR13847:SF281">
    <property type="entry name" value="FAD DEPENDENT OXIDOREDUCTASE DOMAIN-CONTAINING PROTEIN"/>
    <property type="match status" value="1"/>
</dbReference>
<dbReference type="Pfam" id="PF01266">
    <property type="entry name" value="DAO"/>
    <property type="match status" value="1"/>
</dbReference>
<accession>A0A2T5BFI6</accession>
<evidence type="ECO:0000256" key="1">
    <source>
        <dbReference type="ARBA" id="ARBA00023002"/>
    </source>
</evidence>
<dbReference type="Gene3D" id="3.50.50.60">
    <property type="entry name" value="FAD/NAD(P)-binding domain"/>
    <property type="match status" value="1"/>
</dbReference>
<feature type="domain" description="FAD dependent oxidoreductase" evidence="2">
    <location>
        <begin position="47"/>
        <end position="397"/>
    </location>
</feature>
<dbReference type="GO" id="GO:0016491">
    <property type="term" value="F:oxidoreductase activity"/>
    <property type="evidence" value="ECO:0007669"/>
    <property type="project" value="UniProtKB-KW"/>
</dbReference>
<evidence type="ECO:0000313" key="4">
    <source>
        <dbReference type="Proteomes" id="UP000241247"/>
    </source>
</evidence>
<dbReference type="Gene3D" id="3.30.9.10">
    <property type="entry name" value="D-Amino Acid Oxidase, subunit A, domain 2"/>
    <property type="match status" value="1"/>
</dbReference>
<proteinExistence type="predicted"/>
<keyword evidence="1" id="KW-0560">Oxidoreductase</keyword>
<name>A0A2T5BFI6_MYCDI</name>
<dbReference type="GO" id="GO:0005737">
    <property type="term" value="C:cytoplasm"/>
    <property type="evidence" value="ECO:0007669"/>
    <property type="project" value="TreeGrafter"/>
</dbReference>
<reference evidence="3 4" key="1">
    <citation type="submission" date="2018-04" db="EMBL/GenBank/DDBJ databases">
        <title>Genomic Encyclopedia of Type Strains, Phase IV (KMG-IV): sequencing the most valuable type-strain genomes for metagenomic binning, comparative biology and taxonomic classification.</title>
        <authorList>
            <person name="Goeker M."/>
        </authorList>
    </citation>
    <scope>NUCLEOTIDE SEQUENCE [LARGE SCALE GENOMIC DNA]</scope>
    <source>
        <strain evidence="3 4">DSM 7138</strain>
    </source>
</reference>
<dbReference type="PANTHER" id="PTHR13847">
    <property type="entry name" value="SARCOSINE DEHYDROGENASE-RELATED"/>
    <property type="match status" value="1"/>
</dbReference>
<dbReference type="InterPro" id="IPR006076">
    <property type="entry name" value="FAD-dep_OxRdtase"/>
</dbReference>
<protein>
    <submittedName>
        <fullName evidence="3">Gamma-glutamylputrescine oxidase</fullName>
    </submittedName>
</protein>
<gene>
    <name evidence="3" type="ORF">C7449_102614</name>
</gene>
<dbReference type="AlphaFoldDB" id="A0A2T5BFI6"/>
<organism evidence="3 4">
    <name type="scientific">Mycoplana dimorpha</name>
    <dbReference type="NCBI Taxonomy" id="28320"/>
    <lineage>
        <taxon>Bacteria</taxon>
        <taxon>Pseudomonadati</taxon>
        <taxon>Pseudomonadota</taxon>
        <taxon>Alphaproteobacteria</taxon>
        <taxon>Hyphomicrobiales</taxon>
        <taxon>Rhizobiaceae</taxon>
        <taxon>Mycoplana</taxon>
    </lineage>
</organism>